<accession>A0A397B845</accession>
<name>A0A397B845_APHAT</name>
<organism evidence="2 3">
    <name type="scientific">Aphanomyces astaci</name>
    <name type="common">Crayfish plague agent</name>
    <dbReference type="NCBI Taxonomy" id="112090"/>
    <lineage>
        <taxon>Eukaryota</taxon>
        <taxon>Sar</taxon>
        <taxon>Stramenopiles</taxon>
        <taxon>Oomycota</taxon>
        <taxon>Saprolegniomycetes</taxon>
        <taxon>Saprolegniales</taxon>
        <taxon>Verrucalvaceae</taxon>
        <taxon>Aphanomyces</taxon>
    </lineage>
</organism>
<dbReference type="Proteomes" id="UP000266239">
    <property type="component" value="Unassembled WGS sequence"/>
</dbReference>
<evidence type="ECO:0000313" key="2">
    <source>
        <dbReference type="EMBL" id="RHY16527.1"/>
    </source>
</evidence>
<evidence type="ECO:0000259" key="1">
    <source>
        <dbReference type="PROSITE" id="PS52001"/>
    </source>
</evidence>
<evidence type="ECO:0000313" key="3">
    <source>
        <dbReference type="Proteomes" id="UP000266239"/>
    </source>
</evidence>
<dbReference type="InterPro" id="IPR019181">
    <property type="entry name" value="LSM12_ABD"/>
</dbReference>
<dbReference type="InterPro" id="IPR039683">
    <property type="entry name" value="Lsm12-like"/>
</dbReference>
<proteinExistence type="predicted"/>
<dbReference type="EMBL" id="QUTA01005265">
    <property type="protein sequence ID" value="RHY16527.1"/>
    <property type="molecule type" value="Genomic_DNA"/>
</dbReference>
<dbReference type="InterPro" id="IPR047574">
    <property type="entry name" value="AD"/>
</dbReference>
<dbReference type="AlphaFoldDB" id="A0A397B845"/>
<feature type="domain" description="AD" evidence="1">
    <location>
        <begin position="98"/>
        <end position="190"/>
    </location>
</feature>
<protein>
    <recommendedName>
        <fullName evidence="1">AD domain-containing protein</fullName>
    </recommendedName>
</protein>
<sequence length="214" mass="23723">MADEVLVELPVQNGNGVEGRHVALDTWVRVKTFDDTPVIEGSVYTLDPVSGFLVVKGVDSTHLVHIAAVQSVEIVAKDDESWESSHSSLNGRSSVPTSSVSEDKLRKLELQNRELAEKALASIGKDVTPLGQSIFDVLSKTMPCHWEGQHIRVMDVLIRPPYDSRSCASSDQVMLDRIKKILDALHRKLAKQYYVVIDLHRVVPSCVLVLLSRC</sequence>
<dbReference type="SMART" id="SM00995">
    <property type="entry name" value="AD"/>
    <property type="match status" value="1"/>
</dbReference>
<dbReference type="PANTHER" id="PTHR13542">
    <property type="entry name" value="LSM12 HOMOLOG"/>
    <property type="match status" value="1"/>
</dbReference>
<dbReference type="Pfam" id="PF09793">
    <property type="entry name" value="AD"/>
    <property type="match status" value="1"/>
</dbReference>
<dbReference type="Gene3D" id="2.30.30.100">
    <property type="match status" value="1"/>
</dbReference>
<dbReference type="PROSITE" id="PS52001">
    <property type="entry name" value="AD"/>
    <property type="match status" value="1"/>
</dbReference>
<reference evidence="2 3" key="1">
    <citation type="submission" date="2018-08" db="EMBL/GenBank/DDBJ databases">
        <title>Aphanomyces genome sequencing and annotation.</title>
        <authorList>
            <person name="Minardi D."/>
            <person name="Oidtmann B."/>
            <person name="Van Der Giezen M."/>
            <person name="Studholme D.J."/>
        </authorList>
    </citation>
    <scope>NUCLEOTIDE SEQUENCE [LARGE SCALE GENOMIC DNA]</scope>
    <source>
        <strain evidence="2 3">Yx</strain>
    </source>
</reference>
<gene>
    <name evidence="2" type="ORF">DYB25_013937</name>
</gene>
<dbReference type="VEuPathDB" id="FungiDB:H257_09800"/>
<comment type="caution">
    <text evidence="2">The sequence shown here is derived from an EMBL/GenBank/DDBJ whole genome shotgun (WGS) entry which is preliminary data.</text>
</comment>